<organism evidence="1 2">
    <name type="scientific">Desmophyllum pertusum</name>
    <dbReference type="NCBI Taxonomy" id="174260"/>
    <lineage>
        <taxon>Eukaryota</taxon>
        <taxon>Metazoa</taxon>
        <taxon>Cnidaria</taxon>
        <taxon>Anthozoa</taxon>
        <taxon>Hexacorallia</taxon>
        <taxon>Scleractinia</taxon>
        <taxon>Caryophylliina</taxon>
        <taxon>Caryophylliidae</taxon>
        <taxon>Desmophyllum</taxon>
    </lineage>
</organism>
<proteinExistence type="predicted"/>
<dbReference type="AlphaFoldDB" id="A0A9X0CFK6"/>
<keyword evidence="2" id="KW-1185">Reference proteome</keyword>
<sequence length="147" mass="16684">MAQEGVFLPPNYLWQVEKDNMMFTDNGAVAEVTNEVTTMLLLGLFISRGLVSTLLLKPTEYGLLENSPSSLGISNLKVLGTILLKIVREVSLLHKNKIMPLASEISSQLFSDNEMKFIYKKLEETLIWCKANLKRWTDTYVDLINRS</sequence>
<gene>
    <name evidence="1" type="ORF">OS493_007974</name>
</gene>
<comment type="caution">
    <text evidence="1">The sequence shown here is derived from an EMBL/GenBank/DDBJ whole genome shotgun (WGS) entry which is preliminary data.</text>
</comment>
<reference evidence="1" key="1">
    <citation type="submission" date="2023-01" db="EMBL/GenBank/DDBJ databases">
        <title>Genome assembly of the deep-sea coral Lophelia pertusa.</title>
        <authorList>
            <person name="Herrera S."/>
            <person name="Cordes E."/>
        </authorList>
    </citation>
    <scope>NUCLEOTIDE SEQUENCE</scope>
    <source>
        <strain evidence="1">USNM1676648</strain>
        <tissue evidence="1">Polyp</tissue>
    </source>
</reference>
<name>A0A9X0CFK6_9CNID</name>
<evidence type="ECO:0000313" key="2">
    <source>
        <dbReference type="Proteomes" id="UP001163046"/>
    </source>
</evidence>
<evidence type="ECO:0000313" key="1">
    <source>
        <dbReference type="EMBL" id="KAJ7337817.1"/>
    </source>
</evidence>
<dbReference type="OrthoDB" id="5969023at2759"/>
<dbReference type="Proteomes" id="UP001163046">
    <property type="component" value="Unassembled WGS sequence"/>
</dbReference>
<dbReference type="EMBL" id="MU827780">
    <property type="protein sequence ID" value="KAJ7337817.1"/>
    <property type="molecule type" value="Genomic_DNA"/>
</dbReference>
<accession>A0A9X0CFK6</accession>
<protein>
    <submittedName>
        <fullName evidence="1">Uncharacterized protein</fullName>
    </submittedName>
</protein>